<gene>
    <name evidence="3" type="ORF">OH76DRAFT_1424006</name>
</gene>
<keyword evidence="1" id="KW-0812">Transmembrane</keyword>
<feature type="transmembrane region" description="Helical" evidence="1">
    <location>
        <begin position="226"/>
        <end position="242"/>
    </location>
</feature>
<reference evidence="3 4" key="1">
    <citation type="journal article" date="2018" name="Biotechnol. Biofuels">
        <title>Integrative visual omics of the white-rot fungus Polyporus brumalis exposes the biotechnological potential of its oxidative enzymes for delignifying raw plant biomass.</title>
        <authorList>
            <person name="Miyauchi S."/>
            <person name="Rancon A."/>
            <person name="Drula E."/>
            <person name="Hage H."/>
            <person name="Chaduli D."/>
            <person name="Favel A."/>
            <person name="Grisel S."/>
            <person name="Henrissat B."/>
            <person name="Herpoel-Gimbert I."/>
            <person name="Ruiz-Duenas F.J."/>
            <person name="Chevret D."/>
            <person name="Hainaut M."/>
            <person name="Lin J."/>
            <person name="Wang M."/>
            <person name="Pangilinan J."/>
            <person name="Lipzen A."/>
            <person name="Lesage-Meessen L."/>
            <person name="Navarro D."/>
            <person name="Riley R."/>
            <person name="Grigoriev I.V."/>
            <person name="Zhou S."/>
            <person name="Raouche S."/>
            <person name="Rosso M.N."/>
        </authorList>
    </citation>
    <scope>NUCLEOTIDE SEQUENCE [LARGE SCALE GENOMIC DNA]</scope>
    <source>
        <strain evidence="3 4">BRFM 1820</strain>
    </source>
</reference>
<keyword evidence="1" id="KW-1133">Transmembrane helix</keyword>
<protein>
    <recommendedName>
        <fullName evidence="2">CxC2-like cysteine cluster KDZ transposase-associated domain-containing protein</fullName>
    </recommendedName>
</protein>
<evidence type="ECO:0000313" key="4">
    <source>
        <dbReference type="Proteomes" id="UP000256964"/>
    </source>
</evidence>
<organism evidence="3 4">
    <name type="scientific">Lentinus brumalis</name>
    <dbReference type="NCBI Taxonomy" id="2498619"/>
    <lineage>
        <taxon>Eukaryota</taxon>
        <taxon>Fungi</taxon>
        <taxon>Dikarya</taxon>
        <taxon>Basidiomycota</taxon>
        <taxon>Agaricomycotina</taxon>
        <taxon>Agaricomycetes</taxon>
        <taxon>Polyporales</taxon>
        <taxon>Polyporaceae</taxon>
        <taxon>Lentinus</taxon>
    </lineage>
</organism>
<keyword evidence="1" id="KW-0472">Membrane</keyword>
<evidence type="ECO:0000256" key="1">
    <source>
        <dbReference type="SAM" id="Phobius"/>
    </source>
</evidence>
<feature type="transmembrane region" description="Helical" evidence="1">
    <location>
        <begin position="262"/>
        <end position="283"/>
    </location>
</feature>
<evidence type="ECO:0000313" key="3">
    <source>
        <dbReference type="EMBL" id="RDX39938.1"/>
    </source>
</evidence>
<dbReference type="InterPro" id="IPR041457">
    <property type="entry name" value="CxC2_KDZ-assoc"/>
</dbReference>
<evidence type="ECO:0000259" key="2">
    <source>
        <dbReference type="Pfam" id="PF18803"/>
    </source>
</evidence>
<dbReference type="Pfam" id="PF18803">
    <property type="entry name" value="CxC2"/>
    <property type="match status" value="1"/>
</dbReference>
<dbReference type="OrthoDB" id="2750302at2759"/>
<dbReference type="STRING" id="139420.A0A371CI21"/>
<name>A0A371CI21_9APHY</name>
<dbReference type="EMBL" id="KZ857612">
    <property type="protein sequence ID" value="RDX39938.1"/>
    <property type="molecule type" value="Genomic_DNA"/>
</dbReference>
<proteinExistence type="predicted"/>
<feature type="domain" description="CxC2-like cysteine cluster KDZ transposase-associated" evidence="2">
    <location>
        <begin position="27"/>
        <end position="84"/>
    </location>
</feature>
<dbReference type="Pfam" id="PF18758">
    <property type="entry name" value="KDZ"/>
    <property type="match status" value="1"/>
</dbReference>
<dbReference type="InterPro" id="IPR040521">
    <property type="entry name" value="KDZ"/>
</dbReference>
<sequence length="847" mass="96133">MPSLGNGTGFSRVFGRQCIDPASGELTPDWRQLMCMGWFPASMDRPETVFTFRLLKTFQELNFQAKTNLHDYWKTLERITDNSGGADVPNRYKQLSHAVRIWRHLQMLKRAARAHDPAGAQATGPGELVVECPACPHPGKNLPEGWENAPAESKWLYTLYLMIDANFRARCKDRGIEDIELAPGGAYYVEEKAYQAHVAACKGQKEENTCSAEHNAILKANLRREGYIASGIGAVLCARHALVRKNRAGDLQPGEGYANMDYLVFSTVLGLILAALLFSYDIACQWCKKFFKRMDENFPPEMRIDRTKVEDICFAIPKKHYRVHGGEPHSRWSLNFLKHVGRTYGEWIEAHWSHMNPLALSTREMGLGMRHEVYNDHWGAWNWQKTILFGLVLLRALQEAKEMCVKQRKVYEEFAANIPEDTIKGWEEMLSAWNADPTKPDPYDKPTSSITFVAVKLQLNQEEAAEAAAGTLPPHDTTPGVFLQVGLELEEKQRALRLRASTGRSLSELAAQQEKRNVLTRRIDLWRELQDIHMPMVAELRAAAGRTRSDQEGPHPAIKAEDVRLWLPSALPATLASNETLSGLRKKEQRLRLAQLSDALAEIRRIRRVLAAVSEFSRMNVLGLGQRSMTRQQGLYTRFKDKQQHAVERYRAARAAMVALDPDGSWTTTYRPLLDADLCGPRREDDEVIASEGRYTPSWIWLTSLSARESAANSMNPADNEEFLQTMRAEWARCKARADRWDEEQALLLEEMRHVPARLKRGLRIYARKQAAVFDKLAIRTASFWVHELASIGPLPPWIRPYKKYARKVRPRSRNGMAVLDGEELNVAFGVKASDSSDSEAGSDRDE</sequence>
<accession>A0A371CI21</accession>
<keyword evidence="4" id="KW-1185">Reference proteome</keyword>
<dbReference type="AlphaFoldDB" id="A0A371CI21"/>
<dbReference type="Proteomes" id="UP000256964">
    <property type="component" value="Unassembled WGS sequence"/>
</dbReference>